<organism evidence="4 5">
    <name type="scientific">Actinoplanes lobatus</name>
    <dbReference type="NCBI Taxonomy" id="113568"/>
    <lineage>
        <taxon>Bacteria</taxon>
        <taxon>Bacillati</taxon>
        <taxon>Actinomycetota</taxon>
        <taxon>Actinomycetes</taxon>
        <taxon>Micromonosporales</taxon>
        <taxon>Micromonosporaceae</taxon>
        <taxon>Actinoplanes</taxon>
    </lineage>
</organism>
<keyword evidence="1" id="KW-0175">Coiled coil</keyword>
<gene>
    <name evidence="3" type="ORF">Alo02nite_19480</name>
    <name evidence="4" type="ORF">BJ964_004223</name>
</gene>
<reference evidence="4 5" key="1">
    <citation type="submission" date="2020-08" db="EMBL/GenBank/DDBJ databases">
        <title>Sequencing the genomes of 1000 actinobacteria strains.</title>
        <authorList>
            <person name="Klenk H.-P."/>
        </authorList>
    </citation>
    <scope>NUCLEOTIDE SEQUENCE [LARGE SCALE GENOMIC DNA]</scope>
    <source>
        <strain evidence="4 5">DSM 43150</strain>
    </source>
</reference>
<keyword evidence="2" id="KW-0812">Transmembrane</keyword>
<dbReference type="Proteomes" id="UP000631312">
    <property type="component" value="Unassembled WGS sequence"/>
</dbReference>
<keyword evidence="2" id="KW-0472">Membrane</keyword>
<comment type="caution">
    <text evidence="4">The sequence shown here is derived from an EMBL/GenBank/DDBJ whole genome shotgun (WGS) entry which is preliminary data.</text>
</comment>
<dbReference type="RefSeq" id="WP_188122282.1">
    <property type="nucleotide sequence ID" value="NZ_BOMP01000031.1"/>
</dbReference>
<evidence type="ECO:0000313" key="3">
    <source>
        <dbReference type="EMBL" id="GIE39050.1"/>
    </source>
</evidence>
<evidence type="ECO:0000313" key="6">
    <source>
        <dbReference type="Proteomes" id="UP000631312"/>
    </source>
</evidence>
<evidence type="ECO:0000313" key="4">
    <source>
        <dbReference type="EMBL" id="MBB4750062.1"/>
    </source>
</evidence>
<sequence length="150" mass="17029">MDSDALGAIADSFSAVGTIGAFLVGFRLLRREHRREADRAEDERRAQAERISAWIELVHKRDGKCDLTFHIHNASPMPIYEVELPLPARGDEEPHVEFVGLIPPGQTIQRPAPTEWLRSYVEPEPVQIEFLDSAGRRWSRDEQGTLSRSE</sequence>
<dbReference type="EMBL" id="JACHNC010000001">
    <property type="protein sequence ID" value="MBB4750062.1"/>
    <property type="molecule type" value="Genomic_DNA"/>
</dbReference>
<evidence type="ECO:0000256" key="1">
    <source>
        <dbReference type="SAM" id="Coils"/>
    </source>
</evidence>
<dbReference type="EMBL" id="BOMP01000031">
    <property type="protein sequence ID" value="GIE39050.1"/>
    <property type="molecule type" value="Genomic_DNA"/>
</dbReference>
<keyword evidence="6" id="KW-1185">Reference proteome</keyword>
<proteinExistence type="predicted"/>
<reference evidence="3 6" key="2">
    <citation type="submission" date="2021-01" db="EMBL/GenBank/DDBJ databases">
        <title>Whole genome shotgun sequence of Actinoplanes lobatus NBRC 12513.</title>
        <authorList>
            <person name="Komaki H."/>
            <person name="Tamura T."/>
        </authorList>
    </citation>
    <scope>NUCLEOTIDE SEQUENCE [LARGE SCALE GENOMIC DNA]</scope>
    <source>
        <strain evidence="3 6">NBRC 12513</strain>
    </source>
</reference>
<keyword evidence="2" id="KW-1133">Transmembrane helix</keyword>
<evidence type="ECO:0000313" key="5">
    <source>
        <dbReference type="Proteomes" id="UP000590511"/>
    </source>
</evidence>
<protein>
    <submittedName>
        <fullName evidence="4">Uncharacterized protein</fullName>
    </submittedName>
</protein>
<name>A0A7W7MH28_9ACTN</name>
<feature type="coiled-coil region" evidence="1">
    <location>
        <begin position="23"/>
        <end position="50"/>
    </location>
</feature>
<evidence type="ECO:0000256" key="2">
    <source>
        <dbReference type="SAM" id="Phobius"/>
    </source>
</evidence>
<dbReference type="Proteomes" id="UP000590511">
    <property type="component" value="Unassembled WGS sequence"/>
</dbReference>
<feature type="transmembrane region" description="Helical" evidence="2">
    <location>
        <begin position="6"/>
        <end position="29"/>
    </location>
</feature>
<accession>A0A7W7MH28</accession>
<dbReference type="AlphaFoldDB" id="A0A7W7MH28"/>